<evidence type="ECO:0000313" key="10">
    <source>
        <dbReference type="Proteomes" id="UP000427716"/>
    </source>
</evidence>
<dbReference type="GO" id="GO:0005886">
    <property type="term" value="C:plasma membrane"/>
    <property type="evidence" value="ECO:0007669"/>
    <property type="project" value="UniProtKB-SubCell"/>
</dbReference>
<keyword evidence="2 6" id="KW-0597">Phosphoprotein</keyword>
<keyword evidence="6" id="KW-1278">Translocase</keyword>
<keyword evidence="1 6" id="KW-0813">Transport</keyword>
<dbReference type="GO" id="GO:0009055">
    <property type="term" value="F:electron transfer activity"/>
    <property type="evidence" value="ECO:0007669"/>
    <property type="project" value="InterPro"/>
</dbReference>
<protein>
    <recommendedName>
        <fullName evidence="6">Ion-translocating oxidoreductase complex subunit G</fullName>
        <ecNumber evidence="6">7.-.-.-</ecNumber>
    </recommendedName>
    <alternativeName>
        <fullName evidence="6">Rnf electron transport complex subunit G</fullName>
    </alternativeName>
</protein>
<evidence type="ECO:0000256" key="6">
    <source>
        <dbReference type="HAMAP-Rule" id="MF_00479"/>
    </source>
</evidence>
<dbReference type="Pfam" id="PF04205">
    <property type="entry name" value="FMN_bind"/>
    <property type="match status" value="1"/>
</dbReference>
<keyword evidence="6 7" id="KW-1133">Transmembrane helix</keyword>
<dbReference type="PIRSF" id="PIRSF006091">
    <property type="entry name" value="E_trnsport_RnfG"/>
    <property type="match status" value="1"/>
</dbReference>
<dbReference type="InterPro" id="IPR007329">
    <property type="entry name" value="FMN-bd"/>
</dbReference>
<dbReference type="GO" id="GO:0022900">
    <property type="term" value="P:electron transport chain"/>
    <property type="evidence" value="ECO:0007669"/>
    <property type="project" value="UniProtKB-UniRule"/>
</dbReference>
<keyword evidence="6" id="KW-0997">Cell inner membrane</keyword>
<accession>A0A6I6CZY1</accession>
<evidence type="ECO:0000256" key="3">
    <source>
        <dbReference type="ARBA" id="ARBA00022630"/>
    </source>
</evidence>
<evidence type="ECO:0000313" key="9">
    <source>
        <dbReference type="EMBL" id="QGT79000.1"/>
    </source>
</evidence>
<keyword evidence="3 6" id="KW-0285">Flavoprotein</keyword>
<dbReference type="PANTHER" id="PTHR36118:SF1">
    <property type="entry name" value="ION-TRANSLOCATING OXIDOREDUCTASE COMPLEX SUBUNIT G"/>
    <property type="match status" value="1"/>
</dbReference>
<comment type="subunit">
    <text evidence="6">The complex is composed of six subunits: RnfA, RnfB, RnfC, RnfD, RnfE and RnfG.</text>
</comment>
<sequence length="256" mass="28002">MESLPTRRVADVINLELRRVVITAVVLAVFFGLGVGFVAYTEQKTADQIEMNRQAVLLGQIMAVLQGQTHDNNPAEEAFLLPDPEALELGEPVIRPAAEDVLPITLPVEQRERAMRAGQLGFRAREDGEVVAVAIPVVTHRGYSGDIRLLVGVTSDGEIAGVRVLEQRETPGLGDKIKADKTDWIQGFAGRRLGDPPAEDWAVRKDGGVFDQFTGATISPRAVVGAVKDVLEYVDRHHRLLFDAPPTTTVEEDEHE</sequence>
<keyword evidence="10" id="KW-1185">Reference proteome</keyword>
<evidence type="ECO:0000256" key="2">
    <source>
        <dbReference type="ARBA" id="ARBA00022553"/>
    </source>
</evidence>
<evidence type="ECO:0000259" key="8">
    <source>
        <dbReference type="SMART" id="SM00900"/>
    </source>
</evidence>
<dbReference type="NCBIfam" id="TIGR01947">
    <property type="entry name" value="rnfG"/>
    <property type="match status" value="1"/>
</dbReference>
<name>A0A6I6CZY1_9GAMM</name>
<evidence type="ECO:0000256" key="4">
    <source>
        <dbReference type="ARBA" id="ARBA00022643"/>
    </source>
</evidence>
<feature type="modified residue" description="FMN phosphoryl threonine" evidence="6">
    <location>
        <position position="217"/>
    </location>
</feature>
<keyword evidence="6" id="KW-1003">Cell membrane</keyword>
<dbReference type="EMBL" id="CP046415">
    <property type="protein sequence ID" value="QGT79000.1"/>
    <property type="molecule type" value="Genomic_DNA"/>
</dbReference>
<dbReference type="Proteomes" id="UP000427716">
    <property type="component" value="Chromosome"/>
</dbReference>
<comment type="cofactor">
    <cofactor evidence="6">
        <name>FMN</name>
        <dbReference type="ChEBI" id="CHEBI:58210"/>
    </cofactor>
</comment>
<reference evidence="9 10" key="1">
    <citation type="submission" date="2019-11" db="EMBL/GenBank/DDBJ databases">
        <authorList>
            <person name="Zhang J."/>
            <person name="Sun C."/>
        </authorList>
    </citation>
    <scope>NUCLEOTIDE SEQUENCE [LARGE SCALE GENOMIC DNA]</scope>
    <source>
        <strain evidence="10">sp2</strain>
    </source>
</reference>
<keyword evidence="6 7" id="KW-0472">Membrane</keyword>
<dbReference type="HAMAP" id="MF_00479">
    <property type="entry name" value="RsxG_RnfG"/>
    <property type="match status" value="1"/>
</dbReference>
<comment type="similarity">
    <text evidence="6">Belongs to the RnfG family.</text>
</comment>
<feature type="transmembrane region" description="Helical" evidence="7">
    <location>
        <begin position="20"/>
        <end position="40"/>
    </location>
</feature>
<evidence type="ECO:0000256" key="5">
    <source>
        <dbReference type="ARBA" id="ARBA00022982"/>
    </source>
</evidence>
<feature type="domain" description="FMN-binding" evidence="8">
    <location>
        <begin position="142"/>
        <end position="234"/>
    </location>
</feature>
<dbReference type="AlphaFoldDB" id="A0A6I6CZY1"/>
<comment type="function">
    <text evidence="6">Part of a membrane-bound complex that couples electron transfer with translocation of ions across the membrane.</text>
</comment>
<dbReference type="EC" id="7.-.-.-" evidence="6"/>
<proteinExistence type="inferred from homology"/>
<evidence type="ECO:0000256" key="1">
    <source>
        <dbReference type="ARBA" id="ARBA00022448"/>
    </source>
</evidence>
<keyword evidence="4 6" id="KW-0288">FMN</keyword>
<dbReference type="SMART" id="SM00900">
    <property type="entry name" value="FMN_bind"/>
    <property type="match status" value="1"/>
</dbReference>
<dbReference type="InterPro" id="IPR010209">
    <property type="entry name" value="Ion_transpt_RnfG/RsxG"/>
</dbReference>
<evidence type="ECO:0000256" key="7">
    <source>
        <dbReference type="SAM" id="Phobius"/>
    </source>
</evidence>
<comment type="subcellular location">
    <subcellularLocation>
        <location evidence="6">Cell inner membrane</location>
        <topology evidence="6">Single-pass membrane protein</topology>
    </subcellularLocation>
</comment>
<dbReference type="PANTHER" id="PTHR36118">
    <property type="entry name" value="ION-TRANSLOCATING OXIDOREDUCTASE COMPLEX SUBUNIT G"/>
    <property type="match status" value="1"/>
</dbReference>
<gene>
    <name evidence="6" type="primary">rnfG</name>
    <name evidence="9" type="ORF">GM160_08915</name>
</gene>
<dbReference type="KEGG" id="ghl:GM160_08915"/>
<keyword evidence="5 6" id="KW-0249">Electron transport</keyword>
<dbReference type="GO" id="GO:0010181">
    <property type="term" value="F:FMN binding"/>
    <property type="evidence" value="ECO:0007669"/>
    <property type="project" value="InterPro"/>
</dbReference>
<keyword evidence="6 7" id="KW-0812">Transmembrane</keyword>
<organism evidence="9 10">
    <name type="scientific">Guyparkeria halophila</name>
    <dbReference type="NCBI Taxonomy" id="47960"/>
    <lineage>
        <taxon>Bacteria</taxon>
        <taxon>Pseudomonadati</taxon>
        <taxon>Pseudomonadota</taxon>
        <taxon>Gammaproteobacteria</taxon>
        <taxon>Chromatiales</taxon>
        <taxon>Thioalkalibacteraceae</taxon>
        <taxon>Guyparkeria</taxon>
    </lineage>
</organism>